<keyword evidence="2" id="KW-0472">Membrane</keyword>
<keyword evidence="2" id="KW-1133">Transmembrane helix</keyword>
<evidence type="ECO:0000256" key="2">
    <source>
        <dbReference type="SAM" id="Phobius"/>
    </source>
</evidence>
<keyword evidence="4" id="KW-1185">Reference proteome</keyword>
<dbReference type="Proteomes" id="UP000255523">
    <property type="component" value="Unassembled WGS sequence"/>
</dbReference>
<proteinExistence type="predicted"/>
<dbReference type="RefSeq" id="WP_022790485.1">
    <property type="nucleotide sequence ID" value="NZ_UHFX01000003.1"/>
</dbReference>
<dbReference type="EMBL" id="UHFX01000003">
    <property type="protein sequence ID" value="SUO03207.1"/>
    <property type="molecule type" value="Genomic_DNA"/>
</dbReference>
<evidence type="ECO:0008006" key="5">
    <source>
        <dbReference type="Google" id="ProtNLM"/>
    </source>
</evidence>
<organism evidence="3 4">
    <name type="scientific">Faecalicoccus pleomorphus</name>
    <dbReference type="NCBI Taxonomy" id="1323"/>
    <lineage>
        <taxon>Bacteria</taxon>
        <taxon>Bacillati</taxon>
        <taxon>Bacillota</taxon>
        <taxon>Erysipelotrichia</taxon>
        <taxon>Erysipelotrichales</taxon>
        <taxon>Erysipelotrichaceae</taxon>
        <taxon>Faecalicoccus</taxon>
    </lineage>
</organism>
<sequence length="273" mass="32453">MNEVNGIVLNIVANVFFNLSFGYFYSYFLYCKHPIRSILSFTFFFNVIFAPISLILSDNYALREIVMFALVLSYLKIFYPGNSNGRILYAFFIHLIVVAFTELFLCILVYLITGTMFSFSTRFSVSFSLYVIEAIMLFIEYTLCIRFLARKAFEANRYSLCQVCLLISQSMLLFYAINNIFDIRHHSITVYNFLIFSILVAIYTILLITLIYLNKRRKKNESIELLQKEYKKQIKEYLKLADNENRYRMLRHDLMNYILSLQYDLNVIEREQE</sequence>
<accession>A0A380LJ00</accession>
<feature type="transmembrane region" description="Helical" evidence="2">
    <location>
        <begin position="38"/>
        <end position="56"/>
    </location>
</feature>
<gene>
    <name evidence="3" type="ORF">NCTC11087_00059</name>
</gene>
<reference evidence="3 4" key="1">
    <citation type="submission" date="2018-06" db="EMBL/GenBank/DDBJ databases">
        <authorList>
            <consortium name="Pathogen Informatics"/>
            <person name="Doyle S."/>
        </authorList>
    </citation>
    <scope>NUCLEOTIDE SEQUENCE [LARGE SCALE GENOMIC DNA]</scope>
    <source>
        <strain evidence="3 4">NCTC11087</strain>
    </source>
</reference>
<keyword evidence="2" id="KW-0812">Transmembrane</keyword>
<evidence type="ECO:0000313" key="3">
    <source>
        <dbReference type="EMBL" id="SUO03207.1"/>
    </source>
</evidence>
<feature type="transmembrane region" description="Helical" evidence="2">
    <location>
        <begin position="6"/>
        <end position="26"/>
    </location>
</feature>
<keyword evidence="1" id="KW-0175">Coiled coil</keyword>
<evidence type="ECO:0000256" key="1">
    <source>
        <dbReference type="SAM" id="Coils"/>
    </source>
</evidence>
<feature type="coiled-coil region" evidence="1">
    <location>
        <begin position="216"/>
        <end position="243"/>
    </location>
</feature>
<feature type="transmembrane region" description="Helical" evidence="2">
    <location>
        <begin position="91"/>
        <end position="112"/>
    </location>
</feature>
<feature type="transmembrane region" description="Helical" evidence="2">
    <location>
        <begin position="127"/>
        <end position="148"/>
    </location>
</feature>
<evidence type="ECO:0000313" key="4">
    <source>
        <dbReference type="Proteomes" id="UP000255523"/>
    </source>
</evidence>
<feature type="transmembrane region" description="Helical" evidence="2">
    <location>
        <begin position="193"/>
        <end position="213"/>
    </location>
</feature>
<protein>
    <recommendedName>
        <fullName evidence="5">GHKL domain-containing protein</fullName>
    </recommendedName>
</protein>
<dbReference type="AlphaFoldDB" id="A0A380LJ00"/>
<feature type="transmembrane region" description="Helical" evidence="2">
    <location>
        <begin position="160"/>
        <end position="181"/>
    </location>
</feature>
<name>A0A380LJ00_9FIRM</name>
<dbReference type="GeneID" id="77461062"/>